<sequence>MRQLPGQMLRSARWRQRKMENIAEYVGGTSYTGSSTCDERLQNDKNSLKTSERCGDTALGILAAFEFLSYMTGSKSITSGLSLNRSAFEYSWERLRFSVLQWNAALGAAMVRLRIGIESVLEDVDILDYFIQAAAFPGWKLYGQTRSICLLPRVPNIPDWYLDDPSLRIVNTKLRRPSLIPVSLNGLLSPEAGTKSLPFRPEPSLILQLSQYSCSIACFPSAGRTCFTLFHDFVPFDCYTLLQPFAACLRD</sequence>
<organism evidence="1 2">
    <name type="scientific">Rickenella mellea</name>
    <dbReference type="NCBI Taxonomy" id="50990"/>
    <lineage>
        <taxon>Eukaryota</taxon>
        <taxon>Fungi</taxon>
        <taxon>Dikarya</taxon>
        <taxon>Basidiomycota</taxon>
        <taxon>Agaricomycotina</taxon>
        <taxon>Agaricomycetes</taxon>
        <taxon>Hymenochaetales</taxon>
        <taxon>Rickenellaceae</taxon>
        <taxon>Rickenella</taxon>
    </lineage>
</organism>
<evidence type="ECO:0000313" key="2">
    <source>
        <dbReference type="Proteomes" id="UP000294933"/>
    </source>
</evidence>
<dbReference type="AlphaFoldDB" id="A0A4Y7PRA6"/>
<keyword evidence="2" id="KW-1185">Reference proteome</keyword>
<accession>A0A4Y7PRA6</accession>
<protein>
    <submittedName>
        <fullName evidence="1">Uncharacterized protein</fullName>
    </submittedName>
</protein>
<name>A0A4Y7PRA6_9AGAM</name>
<dbReference type="Proteomes" id="UP000294933">
    <property type="component" value="Unassembled WGS sequence"/>
</dbReference>
<dbReference type="VEuPathDB" id="FungiDB:BD410DRAFT_807638"/>
<dbReference type="EMBL" id="ML170229">
    <property type="protein sequence ID" value="TDL17050.1"/>
    <property type="molecule type" value="Genomic_DNA"/>
</dbReference>
<gene>
    <name evidence="1" type="ORF">BD410DRAFT_807638</name>
</gene>
<proteinExistence type="predicted"/>
<evidence type="ECO:0000313" key="1">
    <source>
        <dbReference type="EMBL" id="TDL17050.1"/>
    </source>
</evidence>
<reference evidence="1 2" key="1">
    <citation type="submission" date="2018-06" db="EMBL/GenBank/DDBJ databases">
        <title>A transcriptomic atlas of mushroom development highlights an independent origin of complex multicellularity.</title>
        <authorList>
            <consortium name="DOE Joint Genome Institute"/>
            <person name="Krizsan K."/>
            <person name="Almasi E."/>
            <person name="Merenyi Z."/>
            <person name="Sahu N."/>
            <person name="Viragh M."/>
            <person name="Koszo T."/>
            <person name="Mondo S."/>
            <person name="Kiss B."/>
            <person name="Balint B."/>
            <person name="Kues U."/>
            <person name="Barry K."/>
            <person name="Hegedus J.C."/>
            <person name="Henrissat B."/>
            <person name="Johnson J."/>
            <person name="Lipzen A."/>
            <person name="Ohm R."/>
            <person name="Nagy I."/>
            <person name="Pangilinan J."/>
            <person name="Yan J."/>
            <person name="Xiong Y."/>
            <person name="Grigoriev I.V."/>
            <person name="Hibbett D.S."/>
            <person name="Nagy L.G."/>
        </authorList>
    </citation>
    <scope>NUCLEOTIDE SEQUENCE [LARGE SCALE GENOMIC DNA]</scope>
    <source>
        <strain evidence="1 2">SZMC22713</strain>
    </source>
</reference>